<dbReference type="GO" id="GO:0043565">
    <property type="term" value="F:sequence-specific DNA binding"/>
    <property type="evidence" value="ECO:0007669"/>
    <property type="project" value="InterPro"/>
</dbReference>
<dbReference type="PANTHER" id="PTHR43130">
    <property type="entry name" value="ARAC-FAMILY TRANSCRIPTIONAL REGULATOR"/>
    <property type="match status" value="1"/>
</dbReference>
<feature type="region of interest" description="Disordered" evidence="3">
    <location>
        <begin position="312"/>
        <end position="342"/>
    </location>
</feature>
<dbReference type="Pfam" id="PF01965">
    <property type="entry name" value="DJ-1_PfpI"/>
    <property type="match status" value="1"/>
</dbReference>
<keyword evidence="1" id="KW-0805">Transcription regulation</keyword>
<organism evidence="5 6">
    <name type="scientific">Bradyrhizobium ivorense</name>
    <dbReference type="NCBI Taxonomy" id="2511166"/>
    <lineage>
        <taxon>Bacteria</taxon>
        <taxon>Pseudomonadati</taxon>
        <taxon>Pseudomonadota</taxon>
        <taxon>Alphaproteobacteria</taxon>
        <taxon>Hyphomicrobiales</taxon>
        <taxon>Nitrobacteraceae</taxon>
        <taxon>Bradyrhizobium</taxon>
    </lineage>
</organism>
<dbReference type="AlphaFoldDB" id="A0A508TVE8"/>
<dbReference type="Gene3D" id="1.10.10.60">
    <property type="entry name" value="Homeodomain-like"/>
    <property type="match status" value="1"/>
</dbReference>
<evidence type="ECO:0000256" key="3">
    <source>
        <dbReference type="SAM" id="MobiDB-lite"/>
    </source>
</evidence>
<dbReference type="SUPFAM" id="SSF52317">
    <property type="entry name" value="Class I glutamine amidotransferase-like"/>
    <property type="match status" value="1"/>
</dbReference>
<evidence type="ECO:0000256" key="2">
    <source>
        <dbReference type="ARBA" id="ARBA00023163"/>
    </source>
</evidence>
<protein>
    <submittedName>
        <fullName evidence="5">HTH-type transcriptional regulator CdhR</fullName>
    </submittedName>
</protein>
<gene>
    <name evidence="5" type="primary">cdhR_8</name>
    <name evidence="5" type="ORF">CI1B_72710</name>
</gene>
<dbReference type="OrthoDB" id="9793422at2"/>
<reference evidence="5" key="1">
    <citation type="submission" date="2019-02" db="EMBL/GenBank/DDBJ databases">
        <authorList>
            <person name="Pothier F.J."/>
        </authorList>
    </citation>
    <scope>NUCLEOTIDE SEQUENCE</scope>
    <source>
        <strain evidence="5">CI-1B</strain>
    </source>
</reference>
<evidence type="ECO:0000313" key="6">
    <source>
        <dbReference type="Proteomes" id="UP000328092"/>
    </source>
</evidence>
<dbReference type="Proteomes" id="UP000328092">
    <property type="component" value="Unassembled WGS sequence"/>
</dbReference>
<dbReference type="SMART" id="SM00342">
    <property type="entry name" value="HTH_ARAC"/>
    <property type="match status" value="1"/>
</dbReference>
<evidence type="ECO:0000259" key="4">
    <source>
        <dbReference type="PROSITE" id="PS01124"/>
    </source>
</evidence>
<dbReference type="InterPro" id="IPR002818">
    <property type="entry name" value="DJ-1/PfpI"/>
</dbReference>
<comment type="caution">
    <text evidence="5">The sequence shown here is derived from an EMBL/GenBank/DDBJ whole genome shotgun (WGS) entry which is preliminary data.</text>
</comment>
<dbReference type="GO" id="GO:0003700">
    <property type="term" value="F:DNA-binding transcription factor activity"/>
    <property type="evidence" value="ECO:0007669"/>
    <property type="project" value="InterPro"/>
</dbReference>
<keyword evidence="6" id="KW-1185">Reference proteome</keyword>
<dbReference type="Pfam" id="PF12833">
    <property type="entry name" value="HTH_18"/>
    <property type="match status" value="1"/>
</dbReference>
<dbReference type="CDD" id="cd03137">
    <property type="entry name" value="GATase1_AraC_1"/>
    <property type="match status" value="1"/>
</dbReference>
<proteinExistence type="predicted"/>
<dbReference type="InterPro" id="IPR029062">
    <property type="entry name" value="Class_I_gatase-like"/>
</dbReference>
<name>A0A508TVE8_9BRAD</name>
<dbReference type="PROSITE" id="PS01124">
    <property type="entry name" value="HTH_ARAC_FAMILY_2"/>
    <property type="match status" value="1"/>
</dbReference>
<evidence type="ECO:0000256" key="1">
    <source>
        <dbReference type="ARBA" id="ARBA00023015"/>
    </source>
</evidence>
<sequence length="342" mass="37062">MASDVCRRVRLVVFPGFELLDLSGPLCAFNLASEFYQAAYLVEAISAHGGAVASGSGVPVHTAKVSRLTPFDTLVVVGGAAGGAIDPDAVTVALIRKLAPRARRVASVCTGAFSLAAAGLLDQRSATTHWRYAAAMQRRFPNVRIDADKIFVRDGNVWTSAGITSGIDLALALIEDDFGIEMSKAVAKDMVVYHRRSGGQSQFSTLLELEPWSDRVRDALNFAREHLHEPLPVERMAAAARISARQFARLFLKETGDTPARAVERLRAEAALLRIQDGTEPIEIIARKVGFGDKDRMRRAFLRIYGQSPRALRRAMTRSGAASSPPKRVHQTGTKSIGRAGK</sequence>
<dbReference type="SUPFAM" id="SSF46689">
    <property type="entry name" value="Homeodomain-like"/>
    <property type="match status" value="2"/>
</dbReference>
<keyword evidence="2" id="KW-0804">Transcription</keyword>
<dbReference type="EMBL" id="CAADFC020000030">
    <property type="protein sequence ID" value="VIO78172.1"/>
    <property type="molecule type" value="Genomic_DNA"/>
</dbReference>
<dbReference type="Gene3D" id="3.40.50.880">
    <property type="match status" value="1"/>
</dbReference>
<dbReference type="InterPro" id="IPR052158">
    <property type="entry name" value="INH-QAR"/>
</dbReference>
<evidence type="ECO:0000313" key="5">
    <source>
        <dbReference type="EMBL" id="VIO78172.1"/>
    </source>
</evidence>
<dbReference type="InterPro" id="IPR009057">
    <property type="entry name" value="Homeodomain-like_sf"/>
</dbReference>
<dbReference type="RefSeq" id="WP_139863838.1">
    <property type="nucleotide sequence ID" value="NZ_CAADFC020000030.1"/>
</dbReference>
<dbReference type="InterPro" id="IPR018060">
    <property type="entry name" value="HTH_AraC"/>
</dbReference>
<feature type="domain" description="HTH araC/xylS-type" evidence="4">
    <location>
        <begin position="217"/>
        <end position="315"/>
    </location>
</feature>
<accession>A0A508TVE8</accession>
<dbReference type="PANTHER" id="PTHR43130:SF3">
    <property type="entry name" value="HTH-TYPE TRANSCRIPTIONAL REGULATOR RV1931C"/>
    <property type="match status" value="1"/>
</dbReference>